<keyword evidence="3" id="KW-1185">Reference proteome</keyword>
<dbReference type="PANTHER" id="PTHR43546">
    <property type="entry name" value="UPF0173 METAL-DEPENDENT HYDROLASE MJ1163-RELATED"/>
    <property type="match status" value="1"/>
</dbReference>
<dbReference type="Gene3D" id="3.60.15.10">
    <property type="entry name" value="Ribonuclease Z/Hydroxyacylglutathione hydrolase-like"/>
    <property type="match status" value="1"/>
</dbReference>
<sequence length="269" mass="28355">MADAALAVTWWGHATTTVELGGVRVLTDPVLTRSLLHLRRAGPLPAARARDADVVLLSHLHHDHLHHRSLRRLDPAVPVVAPRGVRDGAGRWTSALLGGRELVEVAPGDVVEVAGVRLAVHAADHPGTRDPWRGRRTRGRPAPPAIGFRLAVDGVSAWYPGDTGSGVDLGEVAPVDLALVPIGGWGPTLGAAHLDPDQAASAVAAVEAAAALGVHHGTFWPVGLRAVLPARHRRFFVEPGPRFAEAMGRRAPGVRVLRPGFGERVVLVG</sequence>
<dbReference type="InterPro" id="IPR001279">
    <property type="entry name" value="Metallo-B-lactamas"/>
</dbReference>
<organism evidence="2 3">
    <name type="scientific">Nocardioides aquaticus</name>
    <dbReference type="NCBI Taxonomy" id="160826"/>
    <lineage>
        <taxon>Bacteria</taxon>
        <taxon>Bacillati</taxon>
        <taxon>Actinomycetota</taxon>
        <taxon>Actinomycetes</taxon>
        <taxon>Propionibacteriales</taxon>
        <taxon>Nocardioidaceae</taxon>
        <taxon>Nocardioides</taxon>
    </lineage>
</organism>
<feature type="domain" description="Metallo-beta-lactamase" evidence="1">
    <location>
        <begin position="24"/>
        <end position="216"/>
    </location>
</feature>
<dbReference type="PANTHER" id="PTHR43546:SF3">
    <property type="entry name" value="UPF0173 METAL-DEPENDENT HYDROLASE MJ1163"/>
    <property type="match status" value="1"/>
</dbReference>
<dbReference type="InterPro" id="IPR050114">
    <property type="entry name" value="UPF0173_UPF0282_UlaG_hydrolase"/>
</dbReference>
<evidence type="ECO:0000259" key="1">
    <source>
        <dbReference type="Pfam" id="PF12706"/>
    </source>
</evidence>
<dbReference type="InterPro" id="IPR036866">
    <property type="entry name" value="RibonucZ/Hydroxyglut_hydro"/>
</dbReference>
<evidence type="ECO:0000313" key="3">
    <source>
        <dbReference type="Proteomes" id="UP000679307"/>
    </source>
</evidence>
<reference evidence="2 3" key="1">
    <citation type="submission" date="2021-05" db="EMBL/GenBank/DDBJ databases">
        <title>Complete genome of Nocardioides aquaticus KCTC 9944T isolated from meromictic and hypersaline Ekho Lake, Antarctica.</title>
        <authorList>
            <person name="Hwang K."/>
            <person name="Kim K.M."/>
            <person name="Choe H."/>
        </authorList>
    </citation>
    <scope>NUCLEOTIDE SEQUENCE [LARGE SCALE GENOMIC DNA]</scope>
    <source>
        <strain evidence="2 3">KCTC 9944</strain>
    </source>
</reference>
<accession>A0ABX8EII2</accession>
<name>A0ABX8EII2_9ACTN</name>
<evidence type="ECO:0000313" key="2">
    <source>
        <dbReference type="EMBL" id="QVT80074.1"/>
    </source>
</evidence>
<dbReference type="SUPFAM" id="SSF56281">
    <property type="entry name" value="Metallo-hydrolase/oxidoreductase"/>
    <property type="match status" value="1"/>
</dbReference>
<gene>
    <name evidence="2" type="ORF">ENKNEFLB_02465</name>
</gene>
<dbReference type="EMBL" id="CP075371">
    <property type="protein sequence ID" value="QVT80074.1"/>
    <property type="molecule type" value="Genomic_DNA"/>
</dbReference>
<dbReference type="Pfam" id="PF12706">
    <property type="entry name" value="Lactamase_B_2"/>
    <property type="match status" value="1"/>
</dbReference>
<proteinExistence type="predicted"/>
<dbReference type="Proteomes" id="UP000679307">
    <property type="component" value="Chromosome"/>
</dbReference>
<dbReference type="RefSeq" id="WP_214055687.1">
    <property type="nucleotide sequence ID" value="NZ_CP075371.1"/>
</dbReference>
<protein>
    <recommendedName>
        <fullName evidence="1">Metallo-beta-lactamase domain-containing protein</fullName>
    </recommendedName>
</protein>